<dbReference type="FunCoup" id="Q75AB2">
    <property type="interactions" value="263"/>
</dbReference>
<accession>Q75AB2</accession>
<keyword evidence="5" id="KW-1133">Transmembrane helix</keyword>
<evidence type="ECO:0000256" key="3">
    <source>
        <dbReference type="PIRSR" id="PIRSR600407-1"/>
    </source>
</evidence>
<keyword evidence="4" id="KW-0067">ATP-binding</keyword>
<evidence type="ECO:0000256" key="5">
    <source>
        <dbReference type="SAM" id="Phobius"/>
    </source>
</evidence>
<reference evidence="7" key="2">
    <citation type="journal article" date="2013" name="G3 (Bethesda)">
        <title>Genomes of Ashbya fungi isolated from insects reveal four mating-type loci, numerous translocations, lack of transposons, and distinct gene duplications.</title>
        <authorList>
            <person name="Dietrich F.S."/>
            <person name="Voegeli S."/>
            <person name="Kuo S."/>
            <person name="Philippsen P."/>
        </authorList>
    </citation>
    <scope>GENOME REANNOTATION</scope>
    <source>
        <strain evidence="7">ATCC 10895 / CBS 109.51 / FGSC 9923 / NRRL Y-1056</strain>
    </source>
</reference>
<dbReference type="PANTHER" id="PTHR11782:SF121">
    <property type="entry name" value="NUCLEOSIDE-DIPHOSPHATASE MIG-23"/>
    <property type="match status" value="1"/>
</dbReference>
<keyword evidence="5" id="KW-0812">Transmembrane</keyword>
<evidence type="ECO:0000313" key="7">
    <source>
        <dbReference type="Proteomes" id="UP000000591"/>
    </source>
</evidence>
<dbReference type="GO" id="GO:0005524">
    <property type="term" value="F:ATP binding"/>
    <property type="evidence" value="ECO:0007669"/>
    <property type="project" value="UniProtKB-KW"/>
</dbReference>
<keyword evidence="5" id="KW-0472">Membrane</keyword>
<dbReference type="GO" id="GO:0004382">
    <property type="term" value="F:GDP phosphatase activity"/>
    <property type="evidence" value="ECO:0000318"/>
    <property type="project" value="GO_Central"/>
</dbReference>
<name>Q75AB2_EREGS</name>
<dbReference type="GO" id="GO:0016020">
    <property type="term" value="C:membrane"/>
    <property type="evidence" value="ECO:0000318"/>
    <property type="project" value="GO_Central"/>
</dbReference>
<dbReference type="InParanoid" id="Q75AB2"/>
<dbReference type="AlphaFoldDB" id="Q75AB2"/>
<evidence type="ECO:0000256" key="2">
    <source>
        <dbReference type="ARBA" id="ARBA00022801"/>
    </source>
</evidence>
<dbReference type="GO" id="GO:0045134">
    <property type="term" value="F:UDP phosphatase activity"/>
    <property type="evidence" value="ECO:0000318"/>
    <property type="project" value="GO_Central"/>
</dbReference>
<dbReference type="KEGG" id="ago:AGOS_ADR006W"/>
<dbReference type="InterPro" id="IPR000407">
    <property type="entry name" value="GDA1_CD39_NTPase"/>
</dbReference>
<dbReference type="RefSeq" id="NP_984102.2">
    <property type="nucleotide sequence ID" value="NM_209455.2"/>
</dbReference>
<keyword evidence="7" id="KW-1185">Reference proteome</keyword>
<dbReference type="GO" id="GO:0000139">
    <property type="term" value="C:Golgi membrane"/>
    <property type="evidence" value="ECO:0007669"/>
    <property type="project" value="EnsemblFungi"/>
</dbReference>
<evidence type="ECO:0000256" key="4">
    <source>
        <dbReference type="PIRSR" id="PIRSR600407-2"/>
    </source>
</evidence>
<dbReference type="Proteomes" id="UP000000591">
    <property type="component" value="Chromosome IV"/>
</dbReference>
<dbReference type="GO" id="GO:0046036">
    <property type="term" value="P:CTP metabolic process"/>
    <property type="evidence" value="ECO:0000318"/>
    <property type="project" value="GO_Central"/>
</dbReference>
<evidence type="ECO:0000313" key="6">
    <source>
        <dbReference type="EMBL" id="AAS51926.2"/>
    </source>
</evidence>
<sequence>MLCIPPVGPPKKAGTGTRDSLYTLLNSINNGKPLLQRRRGDMVEEDKEIAEHDKYGVVIDAGSSGSRVYVYKWTDPTALGKETSDESVLHSVPHIRTRKEWTKRIEPGLSSFNKKPERAYKKHIKILLEHAKEVIPEDKHHETPIFIQSTAGMRLLSDVEQKRITDVLCRKIRDETHFLLENCAAQIETIDGETEGIYGWLSLNYLKKYFDEYDGKLTDHKSHGFLDMGGGSLQIAFKPSDPEEISKHREDISTITLKSVNGDVQQWDVFTSTWLRFGTREVRKRYLNQLVHTALNGSGEKSPKALKDRGVYDPCLPKGSEHSFTYSGTELRIKGVGEYEQCSKTIYPLLLKNSPCLEQPCSFSGVHMPKIDFTRDSFLGVSEYTYTINDVFHMDAEYNFSNFSGKVQQFCELDWQKILQERENGNYGDISKSSLLEACFKANWVINVLHEGFGIPRKGIDPPDAGSGDVGNHITFSSADNVNGNELTWTLGKILLYACSMVQLGENIKVGLQPSALSAKNDGKKFIPGGISRDLEYDSVMVQFLHSLGQMVLLFSVGLLLYWLYVKLHIKQYVSINSLKSAINYVRGKINKIRYSKVMNPGQLEQLEAGVLPMSRFGGDRDGFKFRSRTMLNLSPQGYEDHPIPGGRASGAASPALSENAMGTIFSMADFSDFNRPSSNY</sequence>
<dbReference type="OrthoDB" id="6372431at2759"/>
<dbReference type="GeneID" id="4620250"/>
<dbReference type="Pfam" id="PF01150">
    <property type="entry name" value="GDA1_CD39"/>
    <property type="match status" value="1"/>
</dbReference>
<evidence type="ECO:0000256" key="1">
    <source>
        <dbReference type="ARBA" id="ARBA00009283"/>
    </source>
</evidence>
<proteinExistence type="inferred from homology"/>
<dbReference type="GO" id="GO:0017111">
    <property type="term" value="F:ribonucleoside triphosphate phosphatase activity"/>
    <property type="evidence" value="ECO:0000318"/>
    <property type="project" value="GO_Central"/>
</dbReference>
<keyword evidence="2" id="KW-0378">Hydrolase</keyword>
<dbReference type="HOGENOM" id="CLU_010246_3_3_1"/>
<dbReference type="EMBL" id="AE016817">
    <property type="protein sequence ID" value="AAS51926.2"/>
    <property type="molecule type" value="Genomic_DNA"/>
</dbReference>
<dbReference type="GO" id="GO:0005794">
    <property type="term" value="C:Golgi apparatus"/>
    <property type="evidence" value="ECO:0000318"/>
    <property type="project" value="GO_Central"/>
</dbReference>
<gene>
    <name evidence="6" type="ORF">AGOS_ADR006W</name>
</gene>
<dbReference type="GO" id="GO:0006256">
    <property type="term" value="P:UDP catabolic process"/>
    <property type="evidence" value="ECO:0000318"/>
    <property type="project" value="GO_Central"/>
</dbReference>
<dbReference type="eggNOG" id="KOG1386">
    <property type="taxonomic scope" value="Eukaryota"/>
</dbReference>
<protein>
    <submittedName>
        <fullName evidence="6">ADR006Wp</fullName>
    </submittedName>
</protein>
<comment type="similarity">
    <text evidence="1">Belongs to the GDA1/CD39 NTPase family.</text>
</comment>
<dbReference type="Gene3D" id="3.30.420.150">
    <property type="entry name" value="Exopolyphosphatase. Domain 2"/>
    <property type="match status" value="1"/>
</dbReference>
<dbReference type="Gene3D" id="3.30.420.40">
    <property type="match status" value="1"/>
</dbReference>
<organism evidence="6 7">
    <name type="scientific">Eremothecium gossypii (strain ATCC 10895 / CBS 109.51 / FGSC 9923 / NRRL Y-1056)</name>
    <name type="common">Yeast</name>
    <name type="synonym">Ashbya gossypii</name>
    <dbReference type="NCBI Taxonomy" id="284811"/>
    <lineage>
        <taxon>Eukaryota</taxon>
        <taxon>Fungi</taxon>
        <taxon>Dikarya</taxon>
        <taxon>Ascomycota</taxon>
        <taxon>Saccharomycotina</taxon>
        <taxon>Saccharomycetes</taxon>
        <taxon>Saccharomycetales</taxon>
        <taxon>Saccharomycetaceae</taxon>
        <taxon>Eremothecium</taxon>
    </lineage>
</organism>
<keyword evidence="4" id="KW-0547">Nucleotide-binding</keyword>
<feature type="active site" description="Proton acceptor" evidence="3">
    <location>
        <position position="195"/>
    </location>
</feature>
<dbReference type="OMA" id="HESIGFM"/>
<reference evidence="6 7" key="1">
    <citation type="journal article" date="2004" name="Science">
        <title>The Ashbya gossypii genome as a tool for mapping the ancient Saccharomyces cerevisiae genome.</title>
        <authorList>
            <person name="Dietrich F.S."/>
            <person name="Voegeli S."/>
            <person name="Brachat S."/>
            <person name="Lerch A."/>
            <person name="Gates K."/>
            <person name="Steiner S."/>
            <person name="Mohr C."/>
            <person name="Pohlmann R."/>
            <person name="Luedi P."/>
            <person name="Choi S."/>
            <person name="Wing R.A."/>
            <person name="Flavier A."/>
            <person name="Gaffney T.D."/>
            <person name="Philippsen P."/>
        </authorList>
    </citation>
    <scope>NUCLEOTIDE SEQUENCE [LARGE SCALE GENOMIC DNA]</scope>
    <source>
        <strain evidence="7">ATCC 10895 / CBS 109.51 / FGSC 9923 / NRRL Y-1056</strain>
    </source>
</reference>
<feature type="transmembrane region" description="Helical" evidence="5">
    <location>
        <begin position="544"/>
        <end position="565"/>
    </location>
</feature>
<dbReference type="STRING" id="284811.Q75AB2"/>
<feature type="binding site" evidence="4">
    <location>
        <begin position="230"/>
        <end position="234"/>
    </location>
    <ligand>
        <name>ATP</name>
        <dbReference type="ChEBI" id="CHEBI:30616"/>
    </ligand>
</feature>
<dbReference type="PANTHER" id="PTHR11782">
    <property type="entry name" value="ADENOSINE/GUANOSINE DIPHOSPHATASE"/>
    <property type="match status" value="1"/>
</dbReference>